<dbReference type="EMBL" id="CP000697">
    <property type="protein sequence ID" value="ABQ30485.1"/>
    <property type="molecule type" value="Genomic_DNA"/>
</dbReference>
<dbReference type="InterPro" id="IPR000150">
    <property type="entry name" value="Cof"/>
</dbReference>
<dbReference type="InterPro" id="IPR023214">
    <property type="entry name" value="HAD_sf"/>
</dbReference>
<dbReference type="InterPro" id="IPR036412">
    <property type="entry name" value="HAD-like_sf"/>
</dbReference>
<organism evidence="1 2">
    <name type="scientific">Acidiphilium cryptum (strain JF-5)</name>
    <dbReference type="NCBI Taxonomy" id="349163"/>
    <lineage>
        <taxon>Bacteria</taxon>
        <taxon>Pseudomonadati</taxon>
        <taxon>Pseudomonadota</taxon>
        <taxon>Alphaproteobacteria</taxon>
        <taxon>Acetobacterales</taxon>
        <taxon>Acidocellaceae</taxon>
        <taxon>Acidiphilium</taxon>
    </lineage>
</organism>
<dbReference type="eggNOG" id="COG0561">
    <property type="taxonomic scope" value="Bacteria"/>
</dbReference>
<dbReference type="Gene3D" id="3.40.50.1000">
    <property type="entry name" value="HAD superfamily/HAD-like"/>
    <property type="match status" value="1"/>
</dbReference>
<dbReference type="Gene3D" id="3.30.1240.10">
    <property type="match status" value="1"/>
</dbReference>
<dbReference type="HOGENOM" id="CLU_044146_0_2_5"/>
<dbReference type="NCBIfam" id="TIGR01484">
    <property type="entry name" value="HAD-SF-IIB"/>
    <property type="match status" value="1"/>
</dbReference>
<accession>A5FY03</accession>
<dbReference type="InterPro" id="IPR006379">
    <property type="entry name" value="HAD-SF_hydro_IIB"/>
</dbReference>
<dbReference type="CDD" id="cd07516">
    <property type="entry name" value="HAD_Pase"/>
    <property type="match status" value="1"/>
</dbReference>
<keyword evidence="1" id="KW-0378">Hydrolase</keyword>
<keyword evidence="2" id="KW-1185">Reference proteome</keyword>
<sequence>MSRAVDLVIADVDGTLVTNDKRLTAATKLAVDALREAGIRFAITSGRPPRGMRMLSEPLAIDTPLAGFNGGVMMAPDFSRVVASHDLQDDVIGKAIDLLDDHGLDAWVYTHDRWLVRDAAAPHVDREQRTVAFEPETVERYDVSSLHGVVKIVGVTDDAERMKSCLAAAHKAFGDGVTADCSQPYYLDITSAHANKGAVVDAMSSELGIPHERIATIGDMPNDVAMFARSGLSIAMGNADDSVKRKADHATRGNEEDGFAEAMMRFVLEGRR</sequence>
<proteinExistence type="predicted"/>
<dbReference type="NCBIfam" id="TIGR00099">
    <property type="entry name" value="Cof-subfamily"/>
    <property type="match status" value="1"/>
</dbReference>
<dbReference type="PANTHER" id="PTHR10000">
    <property type="entry name" value="PHOSPHOSERINE PHOSPHATASE"/>
    <property type="match status" value="1"/>
</dbReference>
<dbReference type="Proteomes" id="UP000000245">
    <property type="component" value="Chromosome"/>
</dbReference>
<name>A5FY03_ACICJ</name>
<reference evidence="1 2" key="1">
    <citation type="submission" date="2007-05" db="EMBL/GenBank/DDBJ databases">
        <title>Complete sequence of chromosome of Acidiphilium cryptum JF-5.</title>
        <authorList>
            <consortium name="US DOE Joint Genome Institute"/>
            <person name="Copeland A."/>
            <person name="Lucas S."/>
            <person name="Lapidus A."/>
            <person name="Barry K."/>
            <person name="Detter J.C."/>
            <person name="Glavina del Rio T."/>
            <person name="Hammon N."/>
            <person name="Israni S."/>
            <person name="Dalin E."/>
            <person name="Tice H."/>
            <person name="Pitluck S."/>
            <person name="Sims D."/>
            <person name="Brettin T."/>
            <person name="Bruce D."/>
            <person name="Han C."/>
            <person name="Schmutz J."/>
            <person name="Larimer F."/>
            <person name="Land M."/>
            <person name="Hauser L."/>
            <person name="Kyrpides N."/>
            <person name="Kim E."/>
            <person name="Magnuson T."/>
            <person name="Richardson P."/>
        </authorList>
    </citation>
    <scope>NUCLEOTIDE SEQUENCE [LARGE SCALE GENOMIC DNA]</scope>
    <source>
        <strain evidence="1 2">JF-5</strain>
    </source>
</reference>
<dbReference type="RefSeq" id="WP_011942120.1">
    <property type="nucleotide sequence ID" value="NC_009484.1"/>
</dbReference>
<evidence type="ECO:0000313" key="2">
    <source>
        <dbReference type="Proteomes" id="UP000000245"/>
    </source>
</evidence>
<dbReference type="SFLD" id="SFLDS00003">
    <property type="entry name" value="Haloacid_Dehalogenase"/>
    <property type="match status" value="1"/>
</dbReference>
<dbReference type="Pfam" id="PF08282">
    <property type="entry name" value="Hydrolase_3"/>
    <property type="match status" value="1"/>
</dbReference>
<dbReference type="AlphaFoldDB" id="A5FY03"/>
<dbReference type="STRING" id="349163.Acry_1274"/>
<dbReference type="SFLD" id="SFLDG01140">
    <property type="entry name" value="C2.B:_Phosphomannomutase_and_P"/>
    <property type="match status" value="1"/>
</dbReference>
<dbReference type="PANTHER" id="PTHR10000:SF8">
    <property type="entry name" value="HAD SUPERFAMILY HYDROLASE-LIKE, TYPE 3"/>
    <property type="match status" value="1"/>
</dbReference>
<dbReference type="KEGG" id="acr:Acry_1274"/>
<protein>
    <submittedName>
        <fullName evidence="1">Cof-like hydrolase</fullName>
    </submittedName>
</protein>
<dbReference type="PROSITE" id="PS01228">
    <property type="entry name" value="COF_1"/>
    <property type="match status" value="1"/>
</dbReference>
<evidence type="ECO:0000313" key="1">
    <source>
        <dbReference type="EMBL" id="ABQ30485.1"/>
    </source>
</evidence>
<dbReference type="GO" id="GO:0005829">
    <property type="term" value="C:cytosol"/>
    <property type="evidence" value="ECO:0007669"/>
    <property type="project" value="TreeGrafter"/>
</dbReference>
<dbReference type="GO" id="GO:0016791">
    <property type="term" value="F:phosphatase activity"/>
    <property type="evidence" value="ECO:0007669"/>
    <property type="project" value="TreeGrafter"/>
</dbReference>
<gene>
    <name evidence="1" type="ordered locus">Acry_1274</name>
</gene>
<dbReference type="GO" id="GO:0000287">
    <property type="term" value="F:magnesium ion binding"/>
    <property type="evidence" value="ECO:0007669"/>
    <property type="project" value="TreeGrafter"/>
</dbReference>
<dbReference type="SUPFAM" id="SSF56784">
    <property type="entry name" value="HAD-like"/>
    <property type="match status" value="1"/>
</dbReference>